<evidence type="ECO:0000256" key="26">
    <source>
        <dbReference type="ARBA" id="ARBA00048459"/>
    </source>
</evidence>
<evidence type="ECO:0000256" key="21">
    <source>
        <dbReference type="ARBA" id="ARBA00047426"/>
    </source>
</evidence>
<evidence type="ECO:0000256" key="17">
    <source>
        <dbReference type="ARBA" id="ARBA00029728"/>
    </source>
</evidence>
<dbReference type="SUPFAM" id="SSF55961">
    <property type="entry name" value="Bet v1-like"/>
    <property type="match status" value="1"/>
</dbReference>
<gene>
    <name evidence="32" type="ORF">ACG5V6_01175</name>
</gene>
<dbReference type="InterPro" id="IPR023393">
    <property type="entry name" value="START-like_dom_sf"/>
</dbReference>
<comment type="catalytic activity">
    <reaction evidence="21">
        <text>hexan-3-one + NADPH + O2 + H(+) = propyl propanoate + NADP(+) + H2O</text>
        <dbReference type="Rhea" id="RHEA:54848"/>
        <dbReference type="ChEBI" id="CHEBI:15377"/>
        <dbReference type="ChEBI" id="CHEBI:15378"/>
        <dbReference type="ChEBI" id="CHEBI:15379"/>
        <dbReference type="ChEBI" id="CHEBI:57783"/>
        <dbReference type="ChEBI" id="CHEBI:58349"/>
        <dbReference type="ChEBI" id="CHEBI:89828"/>
        <dbReference type="ChEBI" id="CHEBI:89891"/>
    </reaction>
    <physiologicalReaction direction="left-to-right" evidence="21">
        <dbReference type="Rhea" id="RHEA:54849"/>
    </physiologicalReaction>
</comment>
<evidence type="ECO:0000256" key="14">
    <source>
        <dbReference type="ARBA" id="ARBA00023002"/>
    </source>
</evidence>
<keyword evidence="16" id="KW-0472">Membrane</keyword>
<dbReference type="PANTHER" id="PTHR23023">
    <property type="entry name" value="DIMETHYLANILINE MONOOXYGENASE"/>
    <property type="match status" value="1"/>
</dbReference>
<dbReference type="EC" id="1.6.3.1" evidence="4"/>
<dbReference type="InterPro" id="IPR036188">
    <property type="entry name" value="FAD/NAD-bd_sf"/>
</dbReference>
<evidence type="ECO:0000256" key="16">
    <source>
        <dbReference type="ARBA" id="ARBA00023136"/>
    </source>
</evidence>
<dbReference type="PRINTS" id="PR01125">
    <property type="entry name" value="FMOXYGENASE5"/>
</dbReference>
<evidence type="ECO:0000256" key="24">
    <source>
        <dbReference type="ARBA" id="ARBA00047864"/>
    </source>
</evidence>
<keyword evidence="10" id="KW-0274">FAD</keyword>
<dbReference type="Gene3D" id="3.50.50.60">
    <property type="entry name" value="FAD/NAD(P)-binding domain"/>
    <property type="match status" value="1"/>
</dbReference>
<evidence type="ECO:0000256" key="12">
    <source>
        <dbReference type="ARBA" id="ARBA00022857"/>
    </source>
</evidence>
<dbReference type="InterPro" id="IPR019587">
    <property type="entry name" value="Polyketide_cyclase/dehydratase"/>
</dbReference>
<keyword evidence="15" id="KW-0443">Lipid metabolism</keyword>
<dbReference type="CDD" id="cd07812">
    <property type="entry name" value="SRPBCC"/>
    <property type="match status" value="1"/>
</dbReference>
<accession>A0ABW7HLU3</accession>
<name>A0ABW7HLU3_9ACTN</name>
<comment type="catalytic activity">
    <reaction evidence="28">
        <text>heptan-4-one + NADPH + O2 + H(+) = propyl butanoate + NADP(+) + H2O</text>
        <dbReference type="Rhea" id="RHEA:54852"/>
        <dbReference type="ChEBI" id="CHEBI:15377"/>
        <dbReference type="ChEBI" id="CHEBI:15378"/>
        <dbReference type="ChEBI" id="CHEBI:15379"/>
        <dbReference type="ChEBI" id="CHEBI:57783"/>
        <dbReference type="ChEBI" id="CHEBI:58349"/>
        <dbReference type="ChEBI" id="CHEBI:89484"/>
        <dbReference type="ChEBI" id="CHEBI:89719"/>
    </reaction>
    <physiologicalReaction direction="left-to-right" evidence="28">
        <dbReference type="Rhea" id="RHEA:54853"/>
    </physiologicalReaction>
</comment>
<comment type="subcellular location">
    <subcellularLocation>
        <location evidence="1">Microsome membrane</location>
    </subcellularLocation>
</comment>
<feature type="region of interest" description="Disordered" evidence="31">
    <location>
        <begin position="602"/>
        <end position="632"/>
    </location>
</feature>
<evidence type="ECO:0000256" key="25">
    <source>
        <dbReference type="ARBA" id="ARBA00047977"/>
    </source>
</evidence>
<evidence type="ECO:0000256" key="23">
    <source>
        <dbReference type="ARBA" id="ARBA00047855"/>
    </source>
</evidence>
<evidence type="ECO:0000256" key="2">
    <source>
        <dbReference type="ARBA" id="ARBA00009183"/>
    </source>
</evidence>
<evidence type="ECO:0000256" key="27">
    <source>
        <dbReference type="ARBA" id="ARBA00048989"/>
    </source>
</evidence>
<evidence type="ECO:0000256" key="4">
    <source>
        <dbReference type="ARBA" id="ARBA00012698"/>
    </source>
</evidence>
<dbReference type="EMBL" id="JBIHMK010000002">
    <property type="protein sequence ID" value="MFH0246836.1"/>
    <property type="molecule type" value="Genomic_DNA"/>
</dbReference>
<evidence type="ECO:0000256" key="31">
    <source>
        <dbReference type="SAM" id="MobiDB-lite"/>
    </source>
</evidence>
<dbReference type="Proteomes" id="UP001607069">
    <property type="component" value="Unassembled WGS sequence"/>
</dbReference>
<dbReference type="RefSeq" id="WP_279949608.1">
    <property type="nucleotide sequence ID" value="NZ_BAABEN010000012.1"/>
</dbReference>
<evidence type="ECO:0000256" key="18">
    <source>
        <dbReference type="ARBA" id="ARBA00033213"/>
    </source>
</evidence>
<keyword evidence="11" id="KW-0492">Microsome</keyword>
<evidence type="ECO:0000256" key="29">
    <source>
        <dbReference type="ARBA" id="ARBA00049443"/>
    </source>
</evidence>
<dbReference type="InterPro" id="IPR050346">
    <property type="entry name" value="FMO-like"/>
</dbReference>
<evidence type="ECO:0000256" key="28">
    <source>
        <dbReference type="ARBA" id="ARBA00048990"/>
    </source>
</evidence>
<protein>
    <recommendedName>
        <fullName evidence="5">Flavin-containing monooxygenase 5</fullName>
        <ecNumber evidence="4">1.6.3.1</ecNumber>
    </recommendedName>
    <alternativeName>
        <fullName evidence="19">Dimethylaniline monooxygenase [N-oxide-forming] 5</fullName>
    </alternativeName>
    <alternativeName>
        <fullName evidence="17">Dimethylaniline oxidase 5</fullName>
    </alternativeName>
    <alternativeName>
        <fullName evidence="18">NADPH oxidase</fullName>
    </alternativeName>
</protein>
<evidence type="ECO:0000256" key="11">
    <source>
        <dbReference type="ARBA" id="ARBA00022848"/>
    </source>
</evidence>
<evidence type="ECO:0000313" key="32">
    <source>
        <dbReference type="EMBL" id="MFH0246836.1"/>
    </source>
</evidence>
<dbReference type="InterPro" id="IPR002257">
    <property type="entry name" value="Flavin_mOase_5"/>
</dbReference>
<comment type="similarity">
    <text evidence="3">Belongs to the FAD-binding monooxygenase family.</text>
</comment>
<comment type="function">
    <text evidence="20">Acts as a Baeyer-Villiger monooxygenase on a broad range of substrates. Catalyzes the insertion of an oxygen atom into a carbon-carbon bond adjacent to a carbonyl, which converts ketones to esters. Active on diverse carbonyl compounds, whereas soft nucleophiles are mostly non- or poorly reactive. In contrast with other forms of FMO it is non- or poorly active on 'classical' substrates such as drugs, pesticides, and dietary components containing soft nucleophilic heteroatoms. Able to oxidize drug molecules bearing a carbonyl group on an aliphatic chain, such as nabumetone and pentoxifylline. Also, in the absence of substrates, shows slow but yet significant NADPH oxidase activity. Acts as a positive modulator of cholesterol biosynthesis as well as glucose homeostasis, promoting metabolic aging via pleiotropic effects.</text>
</comment>
<comment type="catalytic activity">
    <reaction evidence="30">
        <text>octan-3-one + NADPH + O2 + H(+) = pentyl propanoate + NADP(+) + H2O</text>
        <dbReference type="Rhea" id="RHEA:54840"/>
        <dbReference type="ChEBI" id="CHEBI:15377"/>
        <dbReference type="ChEBI" id="CHEBI:15378"/>
        <dbReference type="ChEBI" id="CHEBI:15379"/>
        <dbReference type="ChEBI" id="CHEBI:57783"/>
        <dbReference type="ChEBI" id="CHEBI:58349"/>
        <dbReference type="ChEBI" id="CHEBI:80946"/>
        <dbReference type="ChEBI" id="CHEBI:87373"/>
    </reaction>
    <physiologicalReaction direction="left-to-right" evidence="30">
        <dbReference type="Rhea" id="RHEA:54841"/>
    </physiologicalReaction>
</comment>
<evidence type="ECO:0000256" key="20">
    <source>
        <dbReference type="ARBA" id="ARBA00045722"/>
    </source>
</evidence>
<evidence type="ECO:0000256" key="3">
    <source>
        <dbReference type="ARBA" id="ARBA00010139"/>
    </source>
</evidence>
<dbReference type="InterPro" id="IPR020946">
    <property type="entry name" value="Flavin_mOase-like"/>
</dbReference>
<evidence type="ECO:0000256" key="7">
    <source>
        <dbReference type="ARBA" id="ARBA00022553"/>
    </source>
</evidence>
<evidence type="ECO:0000256" key="8">
    <source>
        <dbReference type="ARBA" id="ARBA00022630"/>
    </source>
</evidence>
<organism evidence="32 33">
    <name type="scientific">Streptomyces chitinivorans</name>
    <dbReference type="NCBI Taxonomy" id="1257027"/>
    <lineage>
        <taxon>Bacteria</taxon>
        <taxon>Bacillati</taxon>
        <taxon>Actinomycetota</taxon>
        <taxon>Actinomycetes</taxon>
        <taxon>Kitasatosporales</taxon>
        <taxon>Streptomycetaceae</taxon>
        <taxon>Streptomyces</taxon>
    </lineage>
</organism>
<keyword evidence="11" id="KW-0256">Endoplasmic reticulum</keyword>
<reference evidence="32 33" key="1">
    <citation type="submission" date="2024-10" db="EMBL/GenBank/DDBJ databases">
        <authorList>
            <person name="Cho J.-C."/>
        </authorList>
    </citation>
    <scope>NUCLEOTIDE SEQUENCE [LARGE SCALE GENOMIC DNA]</scope>
    <source>
        <strain evidence="32 33">KCTC29696</strain>
    </source>
</reference>
<evidence type="ECO:0000256" key="15">
    <source>
        <dbReference type="ARBA" id="ARBA00023098"/>
    </source>
</evidence>
<keyword evidence="12" id="KW-0521">NADP</keyword>
<comment type="catalytic activity">
    <reaction evidence="26">
        <text>octan-3-one + NADPH + O2 + H(+) = ethyl hexanoate + NADP(+) + H2O</text>
        <dbReference type="Rhea" id="RHEA:54856"/>
        <dbReference type="ChEBI" id="CHEBI:15377"/>
        <dbReference type="ChEBI" id="CHEBI:15378"/>
        <dbReference type="ChEBI" id="CHEBI:15379"/>
        <dbReference type="ChEBI" id="CHEBI:57783"/>
        <dbReference type="ChEBI" id="CHEBI:58349"/>
        <dbReference type="ChEBI" id="CHEBI:80946"/>
        <dbReference type="ChEBI" id="CHEBI:86055"/>
    </reaction>
    <physiologicalReaction direction="left-to-right" evidence="26">
        <dbReference type="Rhea" id="RHEA:54857"/>
    </physiologicalReaction>
</comment>
<dbReference type="PRINTS" id="PR00370">
    <property type="entry name" value="FMOXYGENASE"/>
</dbReference>
<keyword evidence="33" id="KW-1185">Reference proteome</keyword>
<evidence type="ECO:0000256" key="22">
    <source>
        <dbReference type="ARBA" id="ARBA00047574"/>
    </source>
</evidence>
<dbReference type="Pfam" id="PF00743">
    <property type="entry name" value="FMO-like"/>
    <property type="match status" value="1"/>
</dbReference>
<comment type="catalytic activity">
    <reaction evidence="29">
        <text>N,N-dimethylaniline + NADPH + O2 + H(+) = N,N-dimethylaniline N-oxide + NADP(+) + H2O</text>
        <dbReference type="Rhea" id="RHEA:24468"/>
        <dbReference type="ChEBI" id="CHEBI:15377"/>
        <dbReference type="ChEBI" id="CHEBI:15378"/>
        <dbReference type="ChEBI" id="CHEBI:15379"/>
        <dbReference type="ChEBI" id="CHEBI:16269"/>
        <dbReference type="ChEBI" id="CHEBI:17735"/>
        <dbReference type="ChEBI" id="CHEBI:57783"/>
        <dbReference type="ChEBI" id="CHEBI:58349"/>
        <dbReference type="EC" id="1.14.13.8"/>
    </reaction>
    <physiologicalReaction direction="left-to-right" evidence="29">
        <dbReference type="Rhea" id="RHEA:24469"/>
    </physiologicalReaction>
</comment>
<evidence type="ECO:0000256" key="5">
    <source>
        <dbReference type="ARBA" id="ARBA00019213"/>
    </source>
</evidence>
<comment type="catalytic activity">
    <reaction evidence="23">
        <text>sulcatone + NADPH + O2 + H(+) = 4-methylpent-3-en-1-yl acetate + NADP(+) + H2O</text>
        <dbReference type="Rhea" id="RHEA:54864"/>
        <dbReference type="ChEBI" id="CHEBI:15377"/>
        <dbReference type="ChEBI" id="CHEBI:15378"/>
        <dbReference type="ChEBI" id="CHEBI:15379"/>
        <dbReference type="ChEBI" id="CHEBI:16310"/>
        <dbReference type="ChEBI" id="CHEBI:57783"/>
        <dbReference type="ChEBI" id="CHEBI:58349"/>
        <dbReference type="ChEBI" id="CHEBI:138373"/>
    </reaction>
    <physiologicalReaction direction="left-to-right" evidence="23">
        <dbReference type="Rhea" id="RHEA:54865"/>
    </physiologicalReaction>
</comment>
<comment type="catalytic activity">
    <reaction evidence="25">
        <text>hexan-3-one + NADPH + O2 + H(+) = ethyl butanoate + NADP(+) + H2O</text>
        <dbReference type="Rhea" id="RHEA:54844"/>
        <dbReference type="ChEBI" id="CHEBI:15377"/>
        <dbReference type="ChEBI" id="CHEBI:15378"/>
        <dbReference type="ChEBI" id="CHEBI:15379"/>
        <dbReference type="ChEBI" id="CHEBI:57783"/>
        <dbReference type="ChEBI" id="CHEBI:58349"/>
        <dbReference type="ChEBI" id="CHEBI:88764"/>
        <dbReference type="ChEBI" id="CHEBI:89891"/>
    </reaction>
    <physiologicalReaction direction="left-to-right" evidence="25">
        <dbReference type="Rhea" id="RHEA:54845"/>
    </physiologicalReaction>
</comment>
<dbReference type="SUPFAM" id="SSF51905">
    <property type="entry name" value="FAD/NAD(P)-binding domain"/>
    <property type="match status" value="3"/>
</dbReference>
<evidence type="ECO:0000256" key="9">
    <source>
        <dbReference type="ARBA" id="ARBA00022692"/>
    </source>
</evidence>
<keyword evidence="8" id="KW-0285">Flavoprotein</keyword>
<keyword evidence="7" id="KW-0597">Phosphoprotein</keyword>
<keyword evidence="9" id="KW-0812">Transmembrane</keyword>
<comment type="catalytic activity">
    <reaction evidence="27">
        <text>(2E)-geranial + NADPH + O2 + H(+) = (1E)-2,6-dimethylhepta-1,5-dien-1-yl formate + NADP(+) + H2O</text>
        <dbReference type="Rhea" id="RHEA:54860"/>
        <dbReference type="ChEBI" id="CHEBI:15377"/>
        <dbReference type="ChEBI" id="CHEBI:15378"/>
        <dbReference type="ChEBI" id="CHEBI:15379"/>
        <dbReference type="ChEBI" id="CHEBI:16980"/>
        <dbReference type="ChEBI" id="CHEBI:57783"/>
        <dbReference type="ChEBI" id="CHEBI:58349"/>
        <dbReference type="ChEBI" id="CHEBI:138375"/>
    </reaction>
    <physiologicalReaction direction="left-to-right" evidence="27">
        <dbReference type="Rhea" id="RHEA:54861"/>
    </physiologicalReaction>
</comment>
<evidence type="ECO:0000256" key="10">
    <source>
        <dbReference type="ARBA" id="ARBA00022827"/>
    </source>
</evidence>
<comment type="catalytic activity">
    <reaction evidence="24">
        <text>NADPH + O2 + H(+) = H2O2 + NADP(+)</text>
        <dbReference type="Rhea" id="RHEA:11260"/>
        <dbReference type="ChEBI" id="CHEBI:15378"/>
        <dbReference type="ChEBI" id="CHEBI:15379"/>
        <dbReference type="ChEBI" id="CHEBI:16240"/>
        <dbReference type="ChEBI" id="CHEBI:57783"/>
        <dbReference type="ChEBI" id="CHEBI:58349"/>
        <dbReference type="EC" id="1.6.3.1"/>
    </reaction>
    <physiologicalReaction direction="left-to-right" evidence="24">
        <dbReference type="Rhea" id="RHEA:11261"/>
    </physiologicalReaction>
</comment>
<evidence type="ECO:0000256" key="1">
    <source>
        <dbReference type="ARBA" id="ARBA00004524"/>
    </source>
</evidence>
<comment type="similarity">
    <text evidence="2">Belongs to the FMO family.</text>
</comment>
<comment type="catalytic activity">
    <reaction evidence="22">
        <text>heptan-2-one + NADPH + O2 + H(+) = pentyl acetate + NADP(+) + H2O</text>
        <dbReference type="Rhea" id="RHEA:54836"/>
        <dbReference type="ChEBI" id="CHEBI:5672"/>
        <dbReference type="ChEBI" id="CHEBI:15377"/>
        <dbReference type="ChEBI" id="CHEBI:15378"/>
        <dbReference type="ChEBI" id="CHEBI:15379"/>
        <dbReference type="ChEBI" id="CHEBI:57783"/>
        <dbReference type="ChEBI" id="CHEBI:58349"/>
        <dbReference type="ChEBI" id="CHEBI:87362"/>
    </reaction>
    <physiologicalReaction direction="left-to-right" evidence="22">
        <dbReference type="Rhea" id="RHEA:54837"/>
    </physiologicalReaction>
</comment>
<keyword evidence="14" id="KW-0560">Oxidoreductase</keyword>
<keyword evidence="6" id="KW-0488">Methylation</keyword>
<comment type="caution">
    <text evidence="32">The sequence shown here is derived from an EMBL/GenBank/DDBJ whole genome shotgun (WGS) entry which is preliminary data.</text>
</comment>
<proteinExistence type="inferred from homology"/>
<dbReference type="Gene3D" id="3.30.530.20">
    <property type="match status" value="1"/>
</dbReference>
<evidence type="ECO:0000256" key="30">
    <source>
        <dbReference type="ARBA" id="ARBA00049475"/>
    </source>
</evidence>
<evidence type="ECO:0000256" key="13">
    <source>
        <dbReference type="ARBA" id="ARBA00022989"/>
    </source>
</evidence>
<dbReference type="InterPro" id="IPR000960">
    <property type="entry name" value="Flavin_mOase"/>
</dbReference>
<evidence type="ECO:0000256" key="6">
    <source>
        <dbReference type="ARBA" id="ARBA00022481"/>
    </source>
</evidence>
<sequence length="632" mass="70757">MDNVCIIGAGWSGLAACQVLHERGIGFDCYEAGSQVGGNWRYLNDNGMSSSYRSLHINTSRKISQYRSYPMPEDYPHYPDHRQIARYLDDYVDHFGFRDAIAFRTKVVRVEPADGGGWNVTARHRDTGEETTRHYGSVLVANGHHWDPRLPEPAFPGADTFTGTQIHSHHYKVPDEYAGKKVVVLGFGNSASDIAVETSTVSERTFLAMRRGGYVFPKFMFGRAGDDLISPFLTRVLPREMQRWVMAALLRLTIGKVTDFGLPKPDHKLFNTHPTVSESLLPRLGHGGIVVKPNISHFDGDTVHFTDGSSEVVDAVVYSTGYRVSFPFLDESVIAPTDNDVSLFHRVVDPRNPGLYFIGLFQPLGATTVLAEAQSHWVADLLEGRAALPPTEKMYREIARYKKKLTDRYVSSKRHTMQVDHYPYLAELRQARREGARLAKSGAGAAVAPARADHRPEEVSVRIEADPETVWDLISDVTRMGEWSPECRRCFWRGDKRGAGARFIGINRRGWVVWVTSNEVEEAERGRSFAFRTTTNGVRWGYRLEPDGEGTSVTEVWDVSGQSEGQRKRTRSFAQMLLGGHETHTRELRDGMRMTLERVKAAAERQAGSRPGRDGESSGARAVEAVRVDTAA</sequence>
<evidence type="ECO:0000256" key="19">
    <source>
        <dbReference type="ARBA" id="ARBA00033301"/>
    </source>
</evidence>
<keyword evidence="13" id="KW-1133">Transmembrane helix</keyword>
<evidence type="ECO:0000313" key="33">
    <source>
        <dbReference type="Proteomes" id="UP001607069"/>
    </source>
</evidence>
<dbReference type="Pfam" id="PF10604">
    <property type="entry name" value="Polyketide_cyc2"/>
    <property type="match status" value="1"/>
</dbReference>